<keyword evidence="3" id="KW-1185">Reference proteome</keyword>
<dbReference type="GO" id="GO:0005975">
    <property type="term" value="P:carbohydrate metabolic process"/>
    <property type="evidence" value="ECO:0007669"/>
    <property type="project" value="InterPro"/>
</dbReference>
<keyword evidence="2" id="KW-0328">Glycosyltransferase</keyword>
<dbReference type="InterPro" id="IPR044077">
    <property type="entry name" value="Amylosucrase"/>
</dbReference>
<dbReference type="PANTHER" id="PTHR10357:SF213">
    <property type="entry name" value="ALPHA AMYLASE CATALYTIC REGION"/>
    <property type="match status" value="1"/>
</dbReference>
<dbReference type="Gene3D" id="3.20.20.80">
    <property type="entry name" value="Glycosidases"/>
    <property type="match status" value="1"/>
</dbReference>
<sequence length="652" mass="75609">MSDNNDWISRHAEKTLMRLLPRVRAAMGPMDARYDQMWEGFEQRLRQHWERLFRVLLQLYGWQYDFFYHLEQILVMASRRWADRPEYLKELDWQRQADPRWFQSQEMVGGVLYVDLFSRNLAGLHDHIAYFKTMGLTYLHLMPLFAVPHGNSDGGYAVSDYRAINADIGTMEELSALARILHDNGISLVLDFVLNHTSDEHIWARRARGGDVDFQEYYLMFDDRTLPDQYQQHLRDIFPDSRRGCFTFDPESGKWVWTTFNSFQWDLNYANPSVFRAMAEEMLFLANQGVQVLRLDAVAFTWKRLGTDCENLPEAHMLVEAFNAVAKIAAPSLLFKSEAIVHPDEVIRYIHPDKCQLSYNPLLMALLWEALATREVRLLNSAMWKRARIHPECAWVNYLRCHDDIGWTFDDQDAMELGINPHDHRQFLNRFYTGEFPGSFARGLPFQYNPDTGDRRISGTLASLAGLEAALEKEDAGLIEAAVGRINLLRSIMLSAGGIPLIYLGDEWGMLNDYTYLSDPAKAGDSRWVHRARQRWEARNDVTDAEVLEWRFFNEMTGLIRLRKQLPALQNGNMEVIDTGNIHVFGFVREFENQKLLIVNNFSETPQSIAQEQLNAVTSATRFTDRITETTISNGKGLRLEGYQFAWLSFGH</sequence>
<dbReference type="Proteomes" id="UP000525298">
    <property type="component" value="Unassembled WGS sequence"/>
</dbReference>
<dbReference type="SUPFAM" id="SSF51011">
    <property type="entry name" value="Glycosyl hydrolase domain"/>
    <property type="match status" value="1"/>
</dbReference>
<accession>A0A7W0HJS4</accession>
<dbReference type="SMART" id="SM00642">
    <property type="entry name" value="Aamy"/>
    <property type="match status" value="1"/>
</dbReference>
<dbReference type="AlphaFoldDB" id="A0A7W0HJS4"/>
<dbReference type="Pfam" id="PF00128">
    <property type="entry name" value="Alpha-amylase"/>
    <property type="match status" value="1"/>
</dbReference>
<proteinExistence type="predicted"/>
<dbReference type="RefSeq" id="WP_181549984.1">
    <property type="nucleotide sequence ID" value="NZ_JACDUS010000001.1"/>
</dbReference>
<protein>
    <submittedName>
        <fullName evidence="2">Amylosucrase</fullName>
        <ecNumber evidence="2">2.4.1.4</ecNumber>
    </submittedName>
</protein>
<dbReference type="InterPro" id="IPR006047">
    <property type="entry name" value="GH13_cat_dom"/>
</dbReference>
<dbReference type="CDD" id="cd11324">
    <property type="entry name" value="AmyAc_Amylosucrase"/>
    <property type="match status" value="1"/>
</dbReference>
<dbReference type="PANTHER" id="PTHR10357">
    <property type="entry name" value="ALPHA-AMYLASE FAMILY MEMBER"/>
    <property type="match status" value="1"/>
</dbReference>
<name>A0A7W0HJS4_9BACT</name>
<evidence type="ECO:0000313" key="3">
    <source>
        <dbReference type="Proteomes" id="UP000525298"/>
    </source>
</evidence>
<evidence type="ECO:0000259" key="1">
    <source>
        <dbReference type="SMART" id="SM00642"/>
    </source>
</evidence>
<reference evidence="2 3" key="1">
    <citation type="submission" date="2020-07" db="EMBL/GenBank/DDBJ databases">
        <title>Genomic Encyclopedia of Type Strains, Phase IV (KMG-IV): sequencing the most valuable type-strain genomes for metagenomic binning, comparative biology and taxonomic classification.</title>
        <authorList>
            <person name="Goeker M."/>
        </authorList>
    </citation>
    <scope>NUCLEOTIDE SEQUENCE [LARGE SCALE GENOMIC DNA]</scope>
    <source>
        <strain evidence="2 3">DSM 17721</strain>
    </source>
</reference>
<gene>
    <name evidence="2" type="ORF">HNR65_000648</name>
</gene>
<dbReference type="SUPFAM" id="SSF51445">
    <property type="entry name" value="(Trans)glycosidases"/>
    <property type="match status" value="1"/>
</dbReference>
<keyword evidence="2" id="KW-0808">Transferase</keyword>
<dbReference type="InterPro" id="IPR045857">
    <property type="entry name" value="O16G_dom_2"/>
</dbReference>
<dbReference type="InterPro" id="IPR017853">
    <property type="entry name" value="GH"/>
</dbReference>
<dbReference type="Gene3D" id="1.10.1740.10">
    <property type="match status" value="1"/>
</dbReference>
<dbReference type="GO" id="GO:0047669">
    <property type="term" value="F:amylosucrase activity"/>
    <property type="evidence" value="ECO:0007669"/>
    <property type="project" value="UniProtKB-EC"/>
</dbReference>
<dbReference type="Gene3D" id="2.60.40.1180">
    <property type="entry name" value="Golgi alpha-mannosidase II"/>
    <property type="match status" value="1"/>
</dbReference>
<organism evidence="2 3">
    <name type="scientific">Desulfosalsimonas propionicica</name>
    <dbReference type="NCBI Taxonomy" id="332175"/>
    <lineage>
        <taxon>Bacteria</taxon>
        <taxon>Pseudomonadati</taxon>
        <taxon>Thermodesulfobacteriota</taxon>
        <taxon>Desulfobacteria</taxon>
        <taxon>Desulfobacterales</taxon>
        <taxon>Desulfosalsimonadaceae</taxon>
        <taxon>Desulfosalsimonas</taxon>
    </lineage>
</organism>
<evidence type="ECO:0000313" key="2">
    <source>
        <dbReference type="EMBL" id="MBA2880341.1"/>
    </source>
</evidence>
<feature type="domain" description="Glycosyl hydrolase family 13 catalytic" evidence="1">
    <location>
        <begin position="111"/>
        <end position="543"/>
    </location>
</feature>
<dbReference type="EC" id="2.4.1.4" evidence="2"/>
<comment type="caution">
    <text evidence="2">The sequence shown here is derived from an EMBL/GenBank/DDBJ whole genome shotgun (WGS) entry which is preliminary data.</text>
</comment>
<dbReference type="InterPro" id="IPR013780">
    <property type="entry name" value="Glyco_hydro_b"/>
</dbReference>
<dbReference type="Gene3D" id="3.90.400.10">
    <property type="entry name" value="Oligo-1,6-glucosidase, Domain 2"/>
    <property type="match status" value="1"/>
</dbReference>
<dbReference type="EMBL" id="JACDUS010000001">
    <property type="protein sequence ID" value="MBA2880341.1"/>
    <property type="molecule type" value="Genomic_DNA"/>
</dbReference>